<dbReference type="AlphaFoldDB" id="A0A6P4ZY61"/>
<evidence type="ECO:0000313" key="1">
    <source>
        <dbReference type="Proteomes" id="UP000515135"/>
    </source>
</evidence>
<protein>
    <submittedName>
        <fullName evidence="2">Uncharacterized protein LOC109477617</fullName>
    </submittedName>
</protein>
<reference evidence="2" key="1">
    <citation type="submission" date="2025-08" db="UniProtKB">
        <authorList>
            <consortium name="RefSeq"/>
        </authorList>
    </citation>
    <scope>IDENTIFICATION</scope>
    <source>
        <tissue evidence="2">Gonad</tissue>
    </source>
</reference>
<organism evidence="1 2">
    <name type="scientific">Branchiostoma belcheri</name>
    <name type="common">Amphioxus</name>
    <dbReference type="NCBI Taxonomy" id="7741"/>
    <lineage>
        <taxon>Eukaryota</taxon>
        <taxon>Metazoa</taxon>
        <taxon>Chordata</taxon>
        <taxon>Cephalochordata</taxon>
        <taxon>Leptocardii</taxon>
        <taxon>Amphioxiformes</taxon>
        <taxon>Branchiostomatidae</taxon>
        <taxon>Branchiostoma</taxon>
    </lineage>
</organism>
<keyword evidence="1" id="KW-1185">Reference proteome</keyword>
<dbReference type="KEGG" id="bbel:109477617"/>
<accession>A0A6P4ZY61</accession>
<proteinExistence type="predicted"/>
<gene>
    <name evidence="2" type="primary">LOC109477617</name>
</gene>
<name>A0A6P4ZY61_BRABE</name>
<dbReference type="GeneID" id="109477617"/>
<dbReference type="Proteomes" id="UP000515135">
    <property type="component" value="Unplaced"/>
</dbReference>
<dbReference type="RefSeq" id="XP_019634521.1">
    <property type="nucleotide sequence ID" value="XM_019778962.1"/>
</dbReference>
<evidence type="ECO:0000313" key="2">
    <source>
        <dbReference type="RefSeq" id="XP_019634521.1"/>
    </source>
</evidence>
<sequence>MTELYTVVKSNMGRLQALTSNHPQHSCHLLDQVLFDQGAQNIPPLEETGGARQTQSNCFHRPSHLDIQARKARKRSSHSLLGPETCVGFSETFKRSSHSRH</sequence>